<name>A0A1F7GRD1_9BACT</name>
<dbReference type="InterPro" id="IPR022919">
    <property type="entry name" value="Pept_M48_protease_HtpX"/>
</dbReference>
<dbReference type="InterPro" id="IPR001915">
    <property type="entry name" value="Peptidase_M48"/>
</dbReference>
<evidence type="ECO:0000313" key="14">
    <source>
        <dbReference type="EMBL" id="OGK21424.1"/>
    </source>
</evidence>
<comment type="caution">
    <text evidence="14">The sequence shown here is derived from an EMBL/GenBank/DDBJ whole genome shotgun (WGS) entry which is preliminary data.</text>
</comment>
<keyword evidence="8 12" id="KW-0862">Zinc</keyword>
<evidence type="ECO:0000256" key="12">
    <source>
        <dbReference type="HAMAP-Rule" id="MF_00188"/>
    </source>
</evidence>
<evidence type="ECO:0000256" key="4">
    <source>
        <dbReference type="ARBA" id="ARBA00022670"/>
    </source>
</evidence>
<evidence type="ECO:0000256" key="3">
    <source>
        <dbReference type="ARBA" id="ARBA00022475"/>
    </source>
</evidence>
<evidence type="ECO:0000256" key="5">
    <source>
        <dbReference type="ARBA" id="ARBA00022692"/>
    </source>
</evidence>
<dbReference type="PANTHER" id="PTHR43221">
    <property type="entry name" value="PROTEASE HTPX"/>
    <property type="match status" value="1"/>
</dbReference>
<evidence type="ECO:0000256" key="9">
    <source>
        <dbReference type="ARBA" id="ARBA00022989"/>
    </source>
</evidence>
<keyword evidence="3 12" id="KW-1003">Cell membrane</keyword>
<evidence type="ECO:0000256" key="10">
    <source>
        <dbReference type="ARBA" id="ARBA00023049"/>
    </source>
</evidence>
<dbReference type="Gene3D" id="3.30.2010.10">
    <property type="entry name" value="Metalloproteases ('zincins'), catalytic domain"/>
    <property type="match status" value="1"/>
</dbReference>
<evidence type="ECO:0000256" key="11">
    <source>
        <dbReference type="ARBA" id="ARBA00023136"/>
    </source>
</evidence>
<comment type="similarity">
    <text evidence="2 12">Belongs to the peptidase M48B family.</text>
</comment>
<keyword evidence="10 12" id="KW-0482">Metalloprotease</keyword>
<dbReference type="GO" id="GO:0008270">
    <property type="term" value="F:zinc ion binding"/>
    <property type="evidence" value="ECO:0007669"/>
    <property type="project" value="UniProtKB-UniRule"/>
</dbReference>
<feature type="binding site" evidence="12">
    <location>
        <position position="143"/>
    </location>
    <ligand>
        <name>Zn(2+)</name>
        <dbReference type="ChEBI" id="CHEBI:29105"/>
        <note>catalytic</note>
    </ligand>
</feature>
<evidence type="ECO:0000256" key="1">
    <source>
        <dbReference type="ARBA" id="ARBA00004651"/>
    </source>
</evidence>
<feature type="binding site" evidence="12">
    <location>
        <position position="222"/>
    </location>
    <ligand>
        <name>Zn(2+)</name>
        <dbReference type="ChEBI" id="CHEBI:29105"/>
        <note>catalytic</note>
    </ligand>
</feature>
<keyword evidence="5 12" id="KW-0812">Transmembrane</keyword>
<sequence length="297" mass="33274">MTIYDQIASNKIRTFVIIGLFIVIVSGFFFLIGKFFDSPVTYFAFGFIFTLLSSIGSYFYSDRIVLFTTGAKPANKRDYFDLYTVTENLAMATGIPMPKLYVIDDPAPNAFATGRNPKHAVVAATTGLVEKLDRTELEGVIAHELSHVKNYDILVSSMVAVLVGTVALVSDWIMRSLWWGGFRKDDDRNSRNPFMMIFLIVVLVITPIIATLIQLAVSRRREFLADASGVLLTRYPEGLARALEKISGDRNVLQTATNSTAHLFIANPFRKAKGSWLMNLFSTHPPAEERIRILRSM</sequence>
<keyword evidence="7 12" id="KW-0378">Hydrolase</keyword>
<feature type="transmembrane region" description="Helical" evidence="12">
    <location>
        <begin position="153"/>
        <end position="174"/>
    </location>
</feature>
<accession>A0A1F7GRD1</accession>
<reference evidence="14 15" key="1">
    <citation type="journal article" date="2016" name="Nat. Commun.">
        <title>Thousands of microbial genomes shed light on interconnected biogeochemical processes in an aquifer system.</title>
        <authorList>
            <person name="Anantharaman K."/>
            <person name="Brown C.T."/>
            <person name="Hug L.A."/>
            <person name="Sharon I."/>
            <person name="Castelle C.J."/>
            <person name="Probst A.J."/>
            <person name="Thomas B.C."/>
            <person name="Singh A."/>
            <person name="Wilkins M.J."/>
            <person name="Karaoz U."/>
            <person name="Brodie E.L."/>
            <person name="Williams K.H."/>
            <person name="Hubbard S.S."/>
            <person name="Banfield J.F."/>
        </authorList>
    </citation>
    <scope>NUCLEOTIDE SEQUENCE [LARGE SCALE GENOMIC DNA]</scope>
</reference>
<comment type="cofactor">
    <cofactor evidence="12">
        <name>Zn(2+)</name>
        <dbReference type="ChEBI" id="CHEBI:29105"/>
    </cofactor>
    <text evidence="12">Binds 1 zinc ion per subunit.</text>
</comment>
<dbReference type="EMBL" id="MFZI01000018">
    <property type="protein sequence ID" value="OGK21424.1"/>
    <property type="molecule type" value="Genomic_DNA"/>
</dbReference>
<gene>
    <name evidence="12" type="primary">htpX</name>
    <name evidence="14" type="ORF">A2866_01155</name>
</gene>
<evidence type="ECO:0000256" key="6">
    <source>
        <dbReference type="ARBA" id="ARBA00022723"/>
    </source>
</evidence>
<proteinExistence type="inferred from homology"/>
<organism evidence="14 15">
    <name type="scientific">Candidatus Roizmanbacteria bacterium RIFCSPHIGHO2_01_FULL_39_8</name>
    <dbReference type="NCBI Taxonomy" id="1802033"/>
    <lineage>
        <taxon>Bacteria</taxon>
        <taxon>Candidatus Roizmaniibacteriota</taxon>
    </lineage>
</organism>
<evidence type="ECO:0000256" key="7">
    <source>
        <dbReference type="ARBA" id="ARBA00022801"/>
    </source>
</evidence>
<dbReference type="GO" id="GO:0006508">
    <property type="term" value="P:proteolysis"/>
    <property type="evidence" value="ECO:0007669"/>
    <property type="project" value="UniProtKB-KW"/>
</dbReference>
<comment type="subcellular location">
    <subcellularLocation>
        <location evidence="1 12">Cell membrane</location>
        <topology evidence="1 12">Multi-pass membrane protein</topology>
    </subcellularLocation>
</comment>
<protein>
    <recommendedName>
        <fullName evidence="12">Protease HtpX homolog</fullName>
        <ecNumber evidence="12">3.4.24.-</ecNumber>
    </recommendedName>
</protein>
<dbReference type="CDD" id="cd07340">
    <property type="entry name" value="M48B_Htpx_like"/>
    <property type="match status" value="1"/>
</dbReference>
<dbReference type="Proteomes" id="UP000177026">
    <property type="component" value="Unassembled WGS sequence"/>
</dbReference>
<feature type="domain" description="Peptidase M48" evidence="13">
    <location>
        <begin position="82"/>
        <end position="296"/>
    </location>
</feature>
<dbReference type="Pfam" id="PF01435">
    <property type="entry name" value="Peptidase_M48"/>
    <property type="match status" value="1"/>
</dbReference>
<keyword evidence="9 12" id="KW-1133">Transmembrane helix</keyword>
<evidence type="ECO:0000259" key="13">
    <source>
        <dbReference type="Pfam" id="PF01435"/>
    </source>
</evidence>
<feature type="transmembrane region" description="Helical" evidence="12">
    <location>
        <begin position="194"/>
        <end position="217"/>
    </location>
</feature>
<feature type="transmembrane region" description="Helical" evidence="12">
    <location>
        <begin position="12"/>
        <end position="36"/>
    </location>
</feature>
<dbReference type="GO" id="GO:0004222">
    <property type="term" value="F:metalloendopeptidase activity"/>
    <property type="evidence" value="ECO:0007669"/>
    <property type="project" value="UniProtKB-UniRule"/>
</dbReference>
<feature type="transmembrane region" description="Helical" evidence="12">
    <location>
        <begin position="42"/>
        <end position="60"/>
    </location>
</feature>
<dbReference type="InterPro" id="IPR050083">
    <property type="entry name" value="HtpX_protease"/>
</dbReference>
<dbReference type="GO" id="GO:0005886">
    <property type="term" value="C:plasma membrane"/>
    <property type="evidence" value="ECO:0007669"/>
    <property type="project" value="UniProtKB-SubCell"/>
</dbReference>
<feature type="binding site" evidence="12">
    <location>
        <position position="147"/>
    </location>
    <ligand>
        <name>Zn(2+)</name>
        <dbReference type="ChEBI" id="CHEBI:29105"/>
        <note>catalytic</note>
    </ligand>
</feature>
<dbReference type="EC" id="3.4.24.-" evidence="12"/>
<dbReference type="PANTHER" id="PTHR43221:SF1">
    <property type="entry name" value="PROTEASE HTPX"/>
    <property type="match status" value="1"/>
</dbReference>
<feature type="active site" evidence="12">
    <location>
        <position position="144"/>
    </location>
</feature>
<evidence type="ECO:0000256" key="2">
    <source>
        <dbReference type="ARBA" id="ARBA00009779"/>
    </source>
</evidence>
<evidence type="ECO:0000256" key="8">
    <source>
        <dbReference type="ARBA" id="ARBA00022833"/>
    </source>
</evidence>
<evidence type="ECO:0000313" key="15">
    <source>
        <dbReference type="Proteomes" id="UP000177026"/>
    </source>
</evidence>
<keyword evidence="6 12" id="KW-0479">Metal-binding</keyword>
<keyword evidence="11 12" id="KW-0472">Membrane</keyword>
<dbReference type="HAMAP" id="MF_00188">
    <property type="entry name" value="Pept_M48_protease_HtpX"/>
    <property type="match status" value="1"/>
</dbReference>
<dbReference type="AlphaFoldDB" id="A0A1F7GRD1"/>
<keyword evidence="4 12" id="KW-0645">Protease</keyword>